<dbReference type="EMBL" id="CSBK01002301">
    <property type="protein sequence ID" value="COZ69064.1"/>
    <property type="molecule type" value="Genomic_DNA"/>
</dbReference>
<dbReference type="Proteomes" id="UP000039021">
    <property type="component" value="Unassembled WGS sequence"/>
</dbReference>
<protein>
    <submittedName>
        <fullName evidence="1">Uncharacterized protein</fullName>
    </submittedName>
</protein>
<accession>A0A916LED3</accession>
<dbReference type="AlphaFoldDB" id="A0A916LED3"/>
<organism evidence="1 2">
    <name type="scientific">Mycobacterium tuberculosis</name>
    <dbReference type="NCBI Taxonomy" id="1773"/>
    <lineage>
        <taxon>Bacteria</taxon>
        <taxon>Bacillati</taxon>
        <taxon>Actinomycetota</taxon>
        <taxon>Actinomycetes</taxon>
        <taxon>Mycobacteriales</taxon>
        <taxon>Mycobacteriaceae</taxon>
        <taxon>Mycobacterium</taxon>
        <taxon>Mycobacterium tuberculosis complex</taxon>
    </lineage>
</organism>
<name>A0A916LED3_MYCTX</name>
<evidence type="ECO:0000313" key="1">
    <source>
        <dbReference type="EMBL" id="COZ69064.1"/>
    </source>
</evidence>
<evidence type="ECO:0000313" key="2">
    <source>
        <dbReference type="Proteomes" id="UP000039021"/>
    </source>
</evidence>
<reference evidence="2" key="1">
    <citation type="submission" date="2015-03" db="EMBL/GenBank/DDBJ databases">
        <authorList>
            <consortium name="Pathogen Informatics"/>
        </authorList>
    </citation>
    <scope>NUCLEOTIDE SEQUENCE [LARGE SCALE GENOMIC DNA]</scope>
    <source>
        <strain evidence="2">N09902308</strain>
    </source>
</reference>
<proteinExistence type="predicted"/>
<comment type="caution">
    <text evidence="1">The sequence shown here is derived from an EMBL/GenBank/DDBJ whole genome shotgun (WGS) entry which is preliminary data.</text>
</comment>
<sequence>MSTVASRSTMVWFSELIALGRLSVTNPTPPSTFVRTSCDSPVTGLASPEEFDQQSRSWLAQRCPRGLRFIVYPDDNAGREPGPTTDR</sequence>
<gene>
    <name evidence="1" type="ORF">ERS007739_04029</name>
</gene>